<dbReference type="HOGENOM" id="CLU_010840_0_0_1"/>
<organism evidence="3 4">
    <name type="scientific">Jaapia argillacea MUCL 33604</name>
    <dbReference type="NCBI Taxonomy" id="933084"/>
    <lineage>
        <taxon>Eukaryota</taxon>
        <taxon>Fungi</taxon>
        <taxon>Dikarya</taxon>
        <taxon>Basidiomycota</taxon>
        <taxon>Agaricomycotina</taxon>
        <taxon>Agaricomycetes</taxon>
        <taxon>Agaricomycetidae</taxon>
        <taxon>Jaapiales</taxon>
        <taxon>Jaapiaceae</taxon>
        <taxon>Jaapia</taxon>
    </lineage>
</organism>
<dbReference type="OrthoDB" id="10257471at2759"/>
<dbReference type="GO" id="GO:0031146">
    <property type="term" value="P:SCF-dependent proteasomal ubiquitin-dependent protein catabolic process"/>
    <property type="evidence" value="ECO:0007669"/>
    <property type="project" value="TreeGrafter"/>
</dbReference>
<dbReference type="STRING" id="933084.A0A067QB97"/>
<dbReference type="AlphaFoldDB" id="A0A067QB97"/>
<dbReference type="InParanoid" id="A0A067QB97"/>
<evidence type="ECO:0000313" key="3">
    <source>
        <dbReference type="EMBL" id="KDQ64249.1"/>
    </source>
</evidence>
<feature type="domain" description="F-box/LRR-repeat protein 15-like leucin rich repeat" evidence="2">
    <location>
        <begin position="29"/>
        <end position="162"/>
    </location>
</feature>
<dbReference type="InterPro" id="IPR006553">
    <property type="entry name" value="Leu-rich_rpt_Cys-con_subtyp"/>
</dbReference>
<keyword evidence="4" id="KW-1185">Reference proteome</keyword>
<proteinExistence type="predicted"/>
<dbReference type="EMBL" id="KL197709">
    <property type="protein sequence ID" value="KDQ64249.1"/>
    <property type="molecule type" value="Genomic_DNA"/>
</dbReference>
<dbReference type="PANTHER" id="PTHR13318">
    <property type="entry name" value="PARTNER OF PAIRED, ISOFORM B-RELATED"/>
    <property type="match status" value="1"/>
</dbReference>
<name>A0A067QB97_9AGAM</name>
<feature type="domain" description="F-box/LRR-repeat protein 15-like leucin rich repeat" evidence="2">
    <location>
        <begin position="204"/>
        <end position="362"/>
    </location>
</feature>
<evidence type="ECO:0000313" key="4">
    <source>
        <dbReference type="Proteomes" id="UP000027265"/>
    </source>
</evidence>
<sequence length="441" mass="49928">MHIIDRLPTADEQPFVRHLVFQRDDSGEVTDDRLAQILAFCPNLQTVEFHGVPDVSDRTLVQLASTANNLEGIDLTGCRQVTDVGVIELASQCSDLLWMKLSGVVGLTDPSVSIIAKTFPHLIDLDLSDLPLLTALSLRDLWTFSRNLRKLRLARCPQLSDKAFPSPKRRSTSPDPPRDEDEDTEDRHGSWLDMLPGLFLSHTADNLRLLDVSHCVQLTDDAIEGIIDHAPRLQTLVLSGCVTLTDRAVEKMCRLGDNLDTLMLSHVSNITDNAVVKLARSCPKLRCVDLSYCRRLTDLAVTELASLSNLRRMNLIRVRKITDNAIYFIAEHNTTLERLYLSHCDNITLDAIHLLLRRMTTLRHLNATGVAAFKRMGVNRFCDRTPRGHYVVDMHDSFHAFSGANLTALRQFLDKEQRRRWDAEERCIPFAPREDDAMDLY</sequence>
<dbReference type="Pfam" id="PF25372">
    <property type="entry name" value="DUF7885"/>
    <property type="match status" value="2"/>
</dbReference>
<dbReference type="SUPFAM" id="SSF52047">
    <property type="entry name" value="RNI-like"/>
    <property type="match status" value="1"/>
</dbReference>
<reference evidence="4" key="1">
    <citation type="journal article" date="2014" name="Proc. Natl. Acad. Sci. U.S.A.">
        <title>Extensive sampling of basidiomycete genomes demonstrates inadequacy of the white-rot/brown-rot paradigm for wood decay fungi.</title>
        <authorList>
            <person name="Riley R."/>
            <person name="Salamov A.A."/>
            <person name="Brown D.W."/>
            <person name="Nagy L.G."/>
            <person name="Floudas D."/>
            <person name="Held B.W."/>
            <person name="Levasseur A."/>
            <person name="Lombard V."/>
            <person name="Morin E."/>
            <person name="Otillar R."/>
            <person name="Lindquist E.A."/>
            <person name="Sun H."/>
            <person name="LaButti K.M."/>
            <person name="Schmutz J."/>
            <person name="Jabbour D."/>
            <person name="Luo H."/>
            <person name="Baker S.E."/>
            <person name="Pisabarro A.G."/>
            <person name="Walton J.D."/>
            <person name="Blanchette R.A."/>
            <person name="Henrissat B."/>
            <person name="Martin F."/>
            <person name="Cullen D."/>
            <person name="Hibbett D.S."/>
            <person name="Grigoriev I.V."/>
        </authorList>
    </citation>
    <scope>NUCLEOTIDE SEQUENCE [LARGE SCALE GENOMIC DNA]</scope>
    <source>
        <strain evidence="4">MUCL 33604</strain>
    </source>
</reference>
<dbReference type="SMART" id="SM00367">
    <property type="entry name" value="LRR_CC"/>
    <property type="match status" value="10"/>
</dbReference>
<dbReference type="InterPro" id="IPR032675">
    <property type="entry name" value="LRR_dom_sf"/>
</dbReference>
<gene>
    <name evidence="3" type="ORF">JAAARDRAFT_166300</name>
</gene>
<evidence type="ECO:0000259" key="2">
    <source>
        <dbReference type="Pfam" id="PF25372"/>
    </source>
</evidence>
<feature type="region of interest" description="Disordered" evidence="1">
    <location>
        <begin position="162"/>
        <end position="187"/>
    </location>
</feature>
<dbReference type="GO" id="GO:0019005">
    <property type="term" value="C:SCF ubiquitin ligase complex"/>
    <property type="evidence" value="ECO:0007669"/>
    <property type="project" value="TreeGrafter"/>
</dbReference>
<accession>A0A067QB97</accession>
<protein>
    <recommendedName>
        <fullName evidence="2">F-box/LRR-repeat protein 15-like leucin rich repeat domain-containing protein</fullName>
    </recommendedName>
</protein>
<evidence type="ECO:0000256" key="1">
    <source>
        <dbReference type="SAM" id="MobiDB-lite"/>
    </source>
</evidence>
<dbReference type="InterPro" id="IPR057207">
    <property type="entry name" value="FBXL15_LRR"/>
</dbReference>
<dbReference type="Proteomes" id="UP000027265">
    <property type="component" value="Unassembled WGS sequence"/>
</dbReference>
<dbReference type="Gene3D" id="3.80.10.10">
    <property type="entry name" value="Ribonuclease Inhibitor"/>
    <property type="match status" value="2"/>
</dbReference>